<dbReference type="GO" id="GO:0000976">
    <property type="term" value="F:transcription cis-regulatory region binding"/>
    <property type="evidence" value="ECO:0007669"/>
    <property type="project" value="TreeGrafter"/>
</dbReference>
<dbReference type="InterPro" id="IPR023772">
    <property type="entry name" value="DNA-bd_HTH_TetR-type_CS"/>
</dbReference>
<dbReference type="InterPro" id="IPR050109">
    <property type="entry name" value="HTH-type_TetR-like_transc_reg"/>
</dbReference>
<dbReference type="OrthoDB" id="4541465at2"/>
<dbReference type="EMBL" id="CACSIO010000056">
    <property type="protein sequence ID" value="CAA0123824.1"/>
    <property type="molecule type" value="Genomic_DNA"/>
</dbReference>
<keyword evidence="1" id="KW-0805">Transcription regulation</keyword>
<dbReference type="PRINTS" id="PR00455">
    <property type="entry name" value="HTHTETR"/>
</dbReference>
<dbReference type="PROSITE" id="PS50977">
    <property type="entry name" value="HTH_TETR_2"/>
    <property type="match status" value="1"/>
</dbReference>
<dbReference type="PANTHER" id="PTHR30055:SF234">
    <property type="entry name" value="HTH-TYPE TRANSCRIPTIONAL REGULATOR BETI"/>
    <property type="match status" value="1"/>
</dbReference>
<dbReference type="Proteomes" id="UP000441399">
    <property type="component" value="Unassembled WGS sequence"/>
</dbReference>
<evidence type="ECO:0000256" key="3">
    <source>
        <dbReference type="ARBA" id="ARBA00023163"/>
    </source>
</evidence>
<dbReference type="InterPro" id="IPR009057">
    <property type="entry name" value="Homeodomain-like_sf"/>
</dbReference>
<dbReference type="SUPFAM" id="SSF46689">
    <property type="entry name" value="Homeodomain-like"/>
    <property type="match status" value="1"/>
</dbReference>
<keyword evidence="2 4" id="KW-0238">DNA-binding</keyword>
<dbReference type="Pfam" id="PF00440">
    <property type="entry name" value="TetR_N"/>
    <property type="match status" value="1"/>
</dbReference>
<evidence type="ECO:0000256" key="1">
    <source>
        <dbReference type="ARBA" id="ARBA00023015"/>
    </source>
</evidence>
<reference evidence="6 7" key="1">
    <citation type="submission" date="2019-11" db="EMBL/GenBank/DDBJ databases">
        <authorList>
            <person name="Holert J."/>
        </authorList>
    </citation>
    <scope>NUCLEOTIDE SEQUENCE [LARGE SCALE GENOMIC DNA]</scope>
    <source>
        <strain evidence="6">SB11_3</strain>
    </source>
</reference>
<dbReference type="PROSITE" id="PS01081">
    <property type="entry name" value="HTH_TETR_1"/>
    <property type="match status" value="1"/>
</dbReference>
<keyword evidence="3" id="KW-0804">Transcription</keyword>
<feature type="DNA-binding region" description="H-T-H motif" evidence="4">
    <location>
        <begin position="32"/>
        <end position="51"/>
    </location>
</feature>
<feature type="domain" description="HTH tetR-type" evidence="5">
    <location>
        <begin position="9"/>
        <end position="69"/>
    </location>
</feature>
<dbReference type="FunFam" id="1.10.10.60:FF:000141">
    <property type="entry name" value="TetR family transcriptional regulator"/>
    <property type="match status" value="1"/>
</dbReference>
<dbReference type="AlphaFoldDB" id="A0A5S9QY14"/>
<dbReference type="Gene3D" id="1.10.357.10">
    <property type="entry name" value="Tetracycline Repressor, domain 2"/>
    <property type="match status" value="1"/>
</dbReference>
<evidence type="ECO:0000256" key="4">
    <source>
        <dbReference type="PROSITE-ProRule" id="PRU00335"/>
    </source>
</evidence>
<evidence type="ECO:0000313" key="7">
    <source>
        <dbReference type="Proteomes" id="UP000441399"/>
    </source>
</evidence>
<organism evidence="6 7">
    <name type="scientific">BD1-7 clade bacterium</name>
    <dbReference type="NCBI Taxonomy" id="2029982"/>
    <lineage>
        <taxon>Bacteria</taxon>
        <taxon>Pseudomonadati</taxon>
        <taxon>Pseudomonadota</taxon>
        <taxon>Gammaproteobacteria</taxon>
        <taxon>Cellvibrionales</taxon>
        <taxon>Spongiibacteraceae</taxon>
        <taxon>BD1-7 clade</taxon>
    </lineage>
</organism>
<evidence type="ECO:0000313" key="6">
    <source>
        <dbReference type="EMBL" id="CAA0123824.1"/>
    </source>
</evidence>
<evidence type="ECO:0000256" key="2">
    <source>
        <dbReference type="ARBA" id="ARBA00023125"/>
    </source>
</evidence>
<gene>
    <name evidence="6" type="primary">rutR_2</name>
    <name evidence="6" type="ORF">OPDIPICF_02885</name>
</gene>
<dbReference type="InterPro" id="IPR001647">
    <property type="entry name" value="HTH_TetR"/>
</dbReference>
<sequence>MVRTRKAPADRRAQILQATFDLVTQQGYQSVSMRDVAARCGISKAAIYVYFPTKEALYNTVIQNALALRLQLIEAALTPDLPVYEQLFNVLHAVFHLTAYKSESMTSLIELSHVYAEAELAAHKLAIVQILTDIIASGEQQGGIQLPAQLASASDAAHLLIDAATGVAGTLDMHTDAPVDQQLRQKLSQLTSTFLCGWQSGTGHHR</sequence>
<name>A0A5S9QY14_9GAMM</name>
<protein>
    <submittedName>
        <fullName evidence="6">HTH-type transcriptional regulator RutR</fullName>
    </submittedName>
</protein>
<proteinExistence type="predicted"/>
<dbReference type="PANTHER" id="PTHR30055">
    <property type="entry name" value="HTH-TYPE TRANSCRIPTIONAL REGULATOR RUTR"/>
    <property type="match status" value="1"/>
</dbReference>
<dbReference type="GO" id="GO:0003700">
    <property type="term" value="F:DNA-binding transcription factor activity"/>
    <property type="evidence" value="ECO:0007669"/>
    <property type="project" value="TreeGrafter"/>
</dbReference>
<accession>A0A5S9QY14</accession>
<evidence type="ECO:0000259" key="5">
    <source>
        <dbReference type="PROSITE" id="PS50977"/>
    </source>
</evidence>
<keyword evidence="7" id="KW-1185">Reference proteome</keyword>